<evidence type="ECO:0000313" key="2">
    <source>
        <dbReference type="Proteomes" id="UP001175271"/>
    </source>
</evidence>
<dbReference type="Proteomes" id="UP001175271">
    <property type="component" value="Unassembled WGS sequence"/>
</dbReference>
<evidence type="ECO:0000313" key="1">
    <source>
        <dbReference type="EMBL" id="KAK0407569.1"/>
    </source>
</evidence>
<protein>
    <submittedName>
        <fullName evidence="1">Uncharacterized protein</fullName>
    </submittedName>
</protein>
<sequence>MLIYSIETTITGLSNKLKIKIFDDFLRSIFFDNAIPDTQLLKQPGTKEADFFVRSYVFPHSCDMSELTVNLTTCIPGVASTETVYNVRHMGFVNRAGSAKLGLKLPSVMTFKKNRDGAVEESEILLDRCKALVSFNQMAAEQLARSCPRKYEKPS</sequence>
<gene>
    <name evidence="1" type="ORF">QR680_019272</name>
</gene>
<comment type="caution">
    <text evidence="1">The sequence shown here is derived from an EMBL/GenBank/DDBJ whole genome shotgun (WGS) entry which is preliminary data.</text>
</comment>
<dbReference type="AlphaFoldDB" id="A0AA39LSE5"/>
<accession>A0AA39LSE5</accession>
<proteinExistence type="predicted"/>
<organism evidence="1 2">
    <name type="scientific">Steinernema hermaphroditum</name>
    <dbReference type="NCBI Taxonomy" id="289476"/>
    <lineage>
        <taxon>Eukaryota</taxon>
        <taxon>Metazoa</taxon>
        <taxon>Ecdysozoa</taxon>
        <taxon>Nematoda</taxon>
        <taxon>Chromadorea</taxon>
        <taxon>Rhabditida</taxon>
        <taxon>Tylenchina</taxon>
        <taxon>Panagrolaimomorpha</taxon>
        <taxon>Strongyloidoidea</taxon>
        <taxon>Steinernematidae</taxon>
        <taxon>Steinernema</taxon>
    </lineage>
</organism>
<name>A0AA39LSE5_9BILA</name>
<dbReference type="EMBL" id="JAUCMV010000004">
    <property type="protein sequence ID" value="KAK0407569.1"/>
    <property type="molecule type" value="Genomic_DNA"/>
</dbReference>
<reference evidence="1" key="1">
    <citation type="submission" date="2023-06" db="EMBL/GenBank/DDBJ databases">
        <title>Genomic analysis of the entomopathogenic nematode Steinernema hermaphroditum.</title>
        <authorList>
            <person name="Schwarz E.M."/>
            <person name="Heppert J.K."/>
            <person name="Baniya A."/>
            <person name="Schwartz H.T."/>
            <person name="Tan C.-H."/>
            <person name="Antoshechkin I."/>
            <person name="Sternberg P.W."/>
            <person name="Goodrich-Blair H."/>
            <person name="Dillman A.R."/>
        </authorList>
    </citation>
    <scope>NUCLEOTIDE SEQUENCE</scope>
    <source>
        <strain evidence="1">PS9179</strain>
        <tissue evidence="1">Whole animal</tissue>
    </source>
</reference>
<keyword evidence="2" id="KW-1185">Reference proteome</keyword>